<feature type="active site" description="Proton acceptor" evidence="4">
    <location>
        <position position="144"/>
    </location>
</feature>
<accession>A0A6M8SN43</accession>
<keyword evidence="2 4" id="KW-0808">Transferase</keyword>
<sequence>MMLSRTRRRPRNFDDELMIDVSEEGGVRKLHFGSDDTQSAMKINAPNELLLAYSRCVFASLLFLEPPQKMLLIGLGGGSIAKWVHEYLPTTHLTCVELFQQVVNVARSMFFLPPDDERLEVITGDGAAHVYNMADESVDMIMMDAYSATGIAAPLASTDFFTACKHKLTDDGVLAVNLWSIDRRFEQYCEQLASVFDGRLICLPARQKGNVIAFAFMRGQNNPQWERLADKAKKLEAEYGLEFNEFVSDLARMNPHNDRRLFL</sequence>
<evidence type="ECO:0000256" key="2">
    <source>
        <dbReference type="ARBA" id="ARBA00022679"/>
    </source>
</evidence>
<dbReference type="KEGG" id="dee:HQN60_07620"/>
<evidence type="ECO:0000256" key="1">
    <source>
        <dbReference type="ARBA" id="ARBA00007867"/>
    </source>
</evidence>
<gene>
    <name evidence="6" type="ORF">HQN60_07620</name>
</gene>
<organism evidence="6 7">
    <name type="scientific">Deefgea piscis</name>
    <dbReference type="NCBI Taxonomy" id="2739061"/>
    <lineage>
        <taxon>Bacteria</taxon>
        <taxon>Pseudomonadati</taxon>
        <taxon>Pseudomonadota</taxon>
        <taxon>Betaproteobacteria</taxon>
        <taxon>Neisseriales</taxon>
        <taxon>Chitinibacteraceae</taxon>
        <taxon>Deefgea</taxon>
    </lineage>
</organism>
<dbReference type="SUPFAM" id="SSF53335">
    <property type="entry name" value="S-adenosyl-L-methionine-dependent methyltransferases"/>
    <property type="match status" value="1"/>
</dbReference>
<evidence type="ECO:0000259" key="5">
    <source>
        <dbReference type="PROSITE" id="PS51006"/>
    </source>
</evidence>
<reference evidence="6 7" key="1">
    <citation type="submission" date="2020-05" db="EMBL/GenBank/DDBJ databases">
        <title>Complete genome sequence of Deefgea sp. D17.</title>
        <authorList>
            <person name="Bae J.-W."/>
            <person name="Han J.E."/>
        </authorList>
    </citation>
    <scope>NUCLEOTIDE SEQUENCE [LARGE SCALE GENOMIC DNA]</scope>
    <source>
        <strain evidence="6 7">D17</strain>
    </source>
</reference>
<keyword evidence="3 4" id="KW-0620">Polyamine biosynthesis</keyword>
<comment type="similarity">
    <text evidence="1">Belongs to the spermidine/spermine synthase family.</text>
</comment>
<dbReference type="NCBIfam" id="NF037959">
    <property type="entry name" value="MFS_SpdSyn"/>
    <property type="match status" value="1"/>
</dbReference>
<dbReference type="InterPro" id="IPR030374">
    <property type="entry name" value="PABS"/>
</dbReference>
<dbReference type="AlphaFoldDB" id="A0A6M8SN43"/>
<dbReference type="InterPro" id="IPR029063">
    <property type="entry name" value="SAM-dependent_MTases_sf"/>
</dbReference>
<dbReference type="EMBL" id="CP054143">
    <property type="protein sequence ID" value="QKJ66583.1"/>
    <property type="molecule type" value="Genomic_DNA"/>
</dbReference>
<evidence type="ECO:0000313" key="7">
    <source>
        <dbReference type="Proteomes" id="UP000504844"/>
    </source>
</evidence>
<dbReference type="PANTHER" id="PTHR43317:SF1">
    <property type="entry name" value="THERMOSPERMINE SYNTHASE ACAULIS5"/>
    <property type="match status" value="1"/>
</dbReference>
<evidence type="ECO:0000256" key="4">
    <source>
        <dbReference type="PROSITE-ProRule" id="PRU00354"/>
    </source>
</evidence>
<dbReference type="PROSITE" id="PS51006">
    <property type="entry name" value="PABS_2"/>
    <property type="match status" value="1"/>
</dbReference>
<dbReference type="GO" id="GO:0016740">
    <property type="term" value="F:transferase activity"/>
    <property type="evidence" value="ECO:0007669"/>
    <property type="project" value="UniProtKB-UniRule"/>
</dbReference>
<feature type="domain" description="PABS" evidence="5">
    <location>
        <begin position="1"/>
        <end position="221"/>
    </location>
</feature>
<proteinExistence type="inferred from homology"/>
<dbReference type="RefSeq" id="WP_173533087.1">
    <property type="nucleotide sequence ID" value="NZ_CP054143.1"/>
</dbReference>
<dbReference type="PANTHER" id="PTHR43317">
    <property type="entry name" value="THERMOSPERMINE SYNTHASE ACAULIS5"/>
    <property type="match status" value="1"/>
</dbReference>
<dbReference type="GO" id="GO:0006596">
    <property type="term" value="P:polyamine biosynthetic process"/>
    <property type="evidence" value="ECO:0007669"/>
    <property type="project" value="UniProtKB-UniRule"/>
</dbReference>
<protein>
    <submittedName>
        <fullName evidence="6">Fused MFS/spermidine synthase</fullName>
    </submittedName>
</protein>
<dbReference type="Proteomes" id="UP000504844">
    <property type="component" value="Chromosome"/>
</dbReference>
<dbReference type="Gene3D" id="3.40.50.150">
    <property type="entry name" value="Vaccinia Virus protein VP39"/>
    <property type="match status" value="1"/>
</dbReference>
<keyword evidence="7" id="KW-1185">Reference proteome</keyword>
<dbReference type="Pfam" id="PF01564">
    <property type="entry name" value="Spermine_synth"/>
    <property type="match status" value="1"/>
</dbReference>
<evidence type="ECO:0000313" key="6">
    <source>
        <dbReference type="EMBL" id="QKJ66583.1"/>
    </source>
</evidence>
<evidence type="ECO:0000256" key="3">
    <source>
        <dbReference type="ARBA" id="ARBA00023115"/>
    </source>
</evidence>
<name>A0A6M8SN43_9NEIS</name>